<feature type="compositionally biased region" description="Basic and acidic residues" evidence="1">
    <location>
        <begin position="65"/>
        <end position="75"/>
    </location>
</feature>
<feature type="compositionally biased region" description="Polar residues" evidence="1">
    <location>
        <begin position="76"/>
        <end position="89"/>
    </location>
</feature>
<feature type="transmembrane region" description="Helical" evidence="2">
    <location>
        <begin position="147"/>
        <end position="170"/>
    </location>
</feature>
<evidence type="ECO:0000313" key="4">
    <source>
        <dbReference type="Proteomes" id="UP001199355"/>
    </source>
</evidence>
<evidence type="ECO:0000256" key="1">
    <source>
        <dbReference type="SAM" id="MobiDB-lite"/>
    </source>
</evidence>
<feature type="transmembrane region" description="Helical" evidence="2">
    <location>
        <begin position="214"/>
        <end position="240"/>
    </location>
</feature>
<feature type="region of interest" description="Disordered" evidence="1">
    <location>
        <begin position="53"/>
        <end position="139"/>
    </location>
</feature>
<proteinExistence type="predicted"/>
<keyword evidence="2" id="KW-0472">Membrane</keyword>
<comment type="caution">
    <text evidence="3">The sequence shown here is derived from an EMBL/GenBank/DDBJ whole genome shotgun (WGS) entry which is preliminary data.</text>
</comment>
<gene>
    <name evidence="3" type="ORF">LKD45_01155</name>
</gene>
<dbReference type="Pfam" id="PF22564">
    <property type="entry name" value="HAAS"/>
    <property type="match status" value="1"/>
</dbReference>
<dbReference type="Proteomes" id="UP001199355">
    <property type="component" value="Unassembled WGS sequence"/>
</dbReference>
<reference evidence="3 4" key="1">
    <citation type="submission" date="2021-10" db="EMBL/GenBank/DDBJ databases">
        <title>Anaerobic single-cell dispensing facilitates the cultivation of human gut bacteria.</title>
        <authorList>
            <person name="Afrizal A."/>
        </authorList>
    </citation>
    <scope>NUCLEOTIDE SEQUENCE [LARGE SCALE GENOMIC DNA]</scope>
    <source>
        <strain evidence="3 4">CLA-AA-H244</strain>
    </source>
</reference>
<accession>A0AAE3AT25</accession>
<keyword evidence="4" id="KW-1185">Reference proteome</keyword>
<name>A0AAE3AT25_9FIRM</name>
<keyword evidence="2" id="KW-0812">Transmembrane</keyword>
<protein>
    <submittedName>
        <fullName evidence="3">DUF1700 domain-containing protein</fullName>
    </submittedName>
</protein>
<keyword evidence="2" id="KW-1133">Transmembrane helix</keyword>
<evidence type="ECO:0000313" key="3">
    <source>
        <dbReference type="EMBL" id="MCC2166315.1"/>
    </source>
</evidence>
<evidence type="ECO:0000256" key="2">
    <source>
        <dbReference type="SAM" id="Phobius"/>
    </source>
</evidence>
<feature type="transmembrane region" description="Helical" evidence="2">
    <location>
        <begin position="176"/>
        <end position="202"/>
    </location>
</feature>
<dbReference type="EMBL" id="JAJEQF010000001">
    <property type="protein sequence ID" value="MCC2166315.1"/>
    <property type="molecule type" value="Genomic_DNA"/>
</dbReference>
<dbReference type="RefSeq" id="WP_308727494.1">
    <property type="nucleotide sequence ID" value="NZ_JAJEQF010000001.1"/>
</dbReference>
<sequence length="267" mass="28978">MDRAEFLNRLEAQLLDVPQAEREEALQYYEDYLNDAGDAGDFDILQELGTPEKVADSIRNGLRQESSDAGERSGQADENWQDSSRTGQLGDSGYFSENGYVDREPQKEELQRVKQPACGDRSDADWQSTDSDPEDDSSAARRKQSPVWLWILLIVFAAPVVLPIVFGLLVAAISVLFALFITGIALLVCGIVCTGVGIWALIQAFTQIVAWPAAAMIGIGISLAAIGIGVLVTLLMGWLIGKVVPTGVRALCNCLHRIVTRKGGRAV</sequence>
<dbReference type="AlphaFoldDB" id="A0AAE3AT25"/>
<organism evidence="3 4">
    <name type="scientific">Gallintestinimicrobium propionicum</name>
    <dbReference type="NCBI Taxonomy" id="2981770"/>
    <lineage>
        <taxon>Bacteria</taxon>
        <taxon>Bacillati</taxon>
        <taxon>Bacillota</taxon>
        <taxon>Clostridia</taxon>
        <taxon>Lachnospirales</taxon>
        <taxon>Lachnospiraceae</taxon>
        <taxon>Gallintestinimicrobium</taxon>
    </lineage>
</organism>
<feature type="compositionally biased region" description="Basic and acidic residues" evidence="1">
    <location>
        <begin position="100"/>
        <end position="112"/>
    </location>
</feature>